<evidence type="ECO:0000313" key="9">
    <source>
        <dbReference type="EMBL" id="KFI25759.1"/>
    </source>
</evidence>
<dbReference type="InterPro" id="IPR045621">
    <property type="entry name" value="BPD_transp_1_N"/>
</dbReference>
<dbReference type="GO" id="GO:0005886">
    <property type="term" value="C:plasma membrane"/>
    <property type="evidence" value="ECO:0007669"/>
    <property type="project" value="UniProtKB-SubCell"/>
</dbReference>
<dbReference type="eggNOG" id="COG0601">
    <property type="taxonomic scope" value="Bacteria"/>
</dbReference>
<evidence type="ECO:0000256" key="3">
    <source>
        <dbReference type="ARBA" id="ARBA00022475"/>
    </source>
</evidence>
<keyword evidence="10" id="KW-1185">Reference proteome</keyword>
<feature type="transmembrane region" description="Helical" evidence="7">
    <location>
        <begin position="284"/>
        <end position="304"/>
    </location>
</feature>
<evidence type="ECO:0000259" key="8">
    <source>
        <dbReference type="PROSITE" id="PS50928"/>
    </source>
</evidence>
<dbReference type="PANTHER" id="PTHR43163:SF6">
    <property type="entry name" value="DIPEPTIDE TRANSPORT SYSTEM PERMEASE PROTEIN DPPB-RELATED"/>
    <property type="match status" value="1"/>
</dbReference>
<name>A0A086XUQ9_9RHOB</name>
<feature type="domain" description="ABC transmembrane type-1" evidence="8">
    <location>
        <begin position="95"/>
        <end position="297"/>
    </location>
</feature>
<dbReference type="PANTHER" id="PTHR43163">
    <property type="entry name" value="DIPEPTIDE TRANSPORT SYSTEM PERMEASE PROTEIN DPPB-RELATED"/>
    <property type="match status" value="1"/>
</dbReference>
<evidence type="ECO:0000256" key="4">
    <source>
        <dbReference type="ARBA" id="ARBA00022692"/>
    </source>
</evidence>
<evidence type="ECO:0000313" key="10">
    <source>
        <dbReference type="Proteomes" id="UP000028824"/>
    </source>
</evidence>
<dbReference type="PROSITE" id="PS50928">
    <property type="entry name" value="ABC_TM1"/>
    <property type="match status" value="1"/>
</dbReference>
<proteinExistence type="inferred from homology"/>
<keyword evidence="4 7" id="KW-0812">Transmembrane</keyword>
<dbReference type="SUPFAM" id="SSF161098">
    <property type="entry name" value="MetI-like"/>
    <property type="match status" value="1"/>
</dbReference>
<dbReference type="GO" id="GO:0055085">
    <property type="term" value="P:transmembrane transport"/>
    <property type="evidence" value="ECO:0007669"/>
    <property type="project" value="InterPro"/>
</dbReference>
<dbReference type="EMBL" id="JFZB01000020">
    <property type="protein sequence ID" value="KFI25759.1"/>
    <property type="molecule type" value="Genomic_DNA"/>
</dbReference>
<comment type="similarity">
    <text evidence="7">Belongs to the binding-protein-dependent transport system permease family.</text>
</comment>
<evidence type="ECO:0000256" key="1">
    <source>
        <dbReference type="ARBA" id="ARBA00004651"/>
    </source>
</evidence>
<dbReference type="STRING" id="1105367.CG50_04825"/>
<dbReference type="CDD" id="cd06261">
    <property type="entry name" value="TM_PBP2"/>
    <property type="match status" value="1"/>
</dbReference>
<dbReference type="Pfam" id="PF00528">
    <property type="entry name" value="BPD_transp_1"/>
    <property type="match status" value="1"/>
</dbReference>
<dbReference type="Pfam" id="PF19300">
    <property type="entry name" value="BPD_transp_1_N"/>
    <property type="match status" value="1"/>
</dbReference>
<accession>A0A086XUQ9</accession>
<feature type="transmembrane region" description="Helical" evidence="7">
    <location>
        <begin position="134"/>
        <end position="155"/>
    </location>
</feature>
<comment type="subcellular location">
    <subcellularLocation>
        <location evidence="1 7">Cell membrane</location>
        <topology evidence="1 7">Multi-pass membrane protein</topology>
    </subcellularLocation>
</comment>
<gene>
    <name evidence="9" type="ORF">CG50_04825</name>
</gene>
<comment type="caution">
    <text evidence="9">The sequence shown here is derived from an EMBL/GenBank/DDBJ whole genome shotgun (WGS) entry which is preliminary data.</text>
</comment>
<organism evidence="9 10">
    <name type="scientific">Paenirhodobacter enshiensis</name>
    <dbReference type="NCBI Taxonomy" id="1105367"/>
    <lineage>
        <taxon>Bacteria</taxon>
        <taxon>Pseudomonadati</taxon>
        <taxon>Pseudomonadota</taxon>
        <taxon>Alphaproteobacteria</taxon>
        <taxon>Rhodobacterales</taxon>
        <taxon>Rhodobacter group</taxon>
        <taxon>Paenirhodobacter</taxon>
    </lineage>
</organism>
<dbReference type="Gene3D" id="1.10.3720.10">
    <property type="entry name" value="MetI-like"/>
    <property type="match status" value="1"/>
</dbReference>
<evidence type="ECO:0000256" key="6">
    <source>
        <dbReference type="ARBA" id="ARBA00023136"/>
    </source>
</evidence>
<dbReference type="InterPro" id="IPR000515">
    <property type="entry name" value="MetI-like"/>
</dbReference>
<sequence length="311" mass="33708">MIQVILKRLLMLIPVLIGITLIGFMLLQVMPGDPASRAMGTRASPEELAAMRRLWGLDQPLWVQYLYFLRDCVTGSFGVSIFHKVPVIALVAERLPFTLGIVAYSTLIALVVALPFAILAALKRGTAVDGAIRQVFVALIAMPPFWLCYVLILWLALGQGWFPTGGVGQGVVQNIYRLFLPALVVGLSTAALIQQSLRAALIDTLKADYVDTARAKGLTGAQVFLRHVLPNSLISTISIIGVRVSWIIGGTVVVEKIFSVPGLGSLLIDAIVARDLPVIRGLTVFFAILVVIVNLITDICYALADPRVRLE</sequence>
<keyword evidence="3" id="KW-1003">Cell membrane</keyword>
<keyword evidence="2 7" id="KW-0813">Transport</keyword>
<evidence type="ECO:0000256" key="5">
    <source>
        <dbReference type="ARBA" id="ARBA00022989"/>
    </source>
</evidence>
<dbReference type="RefSeq" id="WP_036638096.1">
    <property type="nucleotide sequence ID" value="NZ_JFZB01000020.1"/>
</dbReference>
<feature type="transmembrane region" description="Helical" evidence="7">
    <location>
        <begin position="101"/>
        <end position="122"/>
    </location>
</feature>
<dbReference type="Proteomes" id="UP000028824">
    <property type="component" value="Unassembled WGS sequence"/>
</dbReference>
<keyword evidence="5 7" id="KW-1133">Transmembrane helix</keyword>
<dbReference type="InterPro" id="IPR035906">
    <property type="entry name" value="MetI-like_sf"/>
</dbReference>
<evidence type="ECO:0000256" key="7">
    <source>
        <dbReference type="RuleBase" id="RU363032"/>
    </source>
</evidence>
<feature type="transmembrane region" description="Helical" evidence="7">
    <location>
        <begin position="9"/>
        <end position="30"/>
    </location>
</feature>
<protein>
    <submittedName>
        <fullName evidence="9">ABC transporter permease</fullName>
    </submittedName>
</protein>
<keyword evidence="6 7" id="KW-0472">Membrane</keyword>
<dbReference type="OrthoDB" id="9807402at2"/>
<reference evidence="9 10" key="1">
    <citation type="submission" date="2014-03" db="EMBL/GenBank/DDBJ databases">
        <title>Genome of Paenirhodobacter enshiensis DW2-9.</title>
        <authorList>
            <person name="Wang D."/>
            <person name="Wang G."/>
        </authorList>
    </citation>
    <scope>NUCLEOTIDE SEQUENCE [LARGE SCALE GENOMIC DNA]</scope>
    <source>
        <strain evidence="9 10">DW2-9</strain>
    </source>
</reference>
<dbReference type="AlphaFoldDB" id="A0A086XUQ9"/>
<feature type="transmembrane region" description="Helical" evidence="7">
    <location>
        <begin position="175"/>
        <end position="193"/>
    </location>
</feature>
<evidence type="ECO:0000256" key="2">
    <source>
        <dbReference type="ARBA" id="ARBA00022448"/>
    </source>
</evidence>